<reference evidence="2" key="1">
    <citation type="submission" date="2016-02" db="EMBL/GenBank/DDBJ databases">
        <title>WGS assembly of Manihot esculenta.</title>
        <authorList>
            <person name="Bredeson J.V."/>
            <person name="Prochnik S.E."/>
            <person name="Lyons J.B."/>
            <person name="Schmutz J."/>
            <person name="Grimwood J."/>
            <person name="Vrebalov J."/>
            <person name="Bart R.S."/>
            <person name="Amuge T."/>
            <person name="Ferguson M.E."/>
            <person name="Green R."/>
            <person name="Putnam N."/>
            <person name="Stites J."/>
            <person name="Rounsley S."/>
            <person name="Rokhsar D.S."/>
        </authorList>
    </citation>
    <scope>NUCLEOTIDE SEQUENCE [LARGE SCALE GENOMIC DNA]</scope>
    <source>
        <tissue evidence="2">Leaf</tissue>
    </source>
</reference>
<feature type="transmembrane region" description="Helical" evidence="1">
    <location>
        <begin position="69"/>
        <end position="87"/>
    </location>
</feature>
<dbReference type="AlphaFoldDB" id="A0A2C9U902"/>
<gene>
    <name evidence="2" type="ORF">MANES_17G119100</name>
</gene>
<name>A0A2C9U902_MANES</name>
<organism evidence="2">
    <name type="scientific">Manihot esculenta</name>
    <name type="common">Cassava</name>
    <name type="synonym">Jatropha manihot</name>
    <dbReference type="NCBI Taxonomy" id="3983"/>
    <lineage>
        <taxon>Eukaryota</taxon>
        <taxon>Viridiplantae</taxon>
        <taxon>Streptophyta</taxon>
        <taxon>Embryophyta</taxon>
        <taxon>Tracheophyta</taxon>
        <taxon>Spermatophyta</taxon>
        <taxon>Magnoliopsida</taxon>
        <taxon>eudicotyledons</taxon>
        <taxon>Gunneridae</taxon>
        <taxon>Pentapetalae</taxon>
        <taxon>rosids</taxon>
        <taxon>fabids</taxon>
        <taxon>Malpighiales</taxon>
        <taxon>Euphorbiaceae</taxon>
        <taxon>Crotonoideae</taxon>
        <taxon>Manihoteae</taxon>
        <taxon>Manihot</taxon>
    </lineage>
</organism>
<protein>
    <submittedName>
        <fullName evidence="2">Uncharacterized protein</fullName>
    </submittedName>
</protein>
<evidence type="ECO:0000256" key="1">
    <source>
        <dbReference type="SAM" id="Phobius"/>
    </source>
</evidence>
<keyword evidence="1" id="KW-0472">Membrane</keyword>
<keyword evidence="1" id="KW-0812">Transmembrane</keyword>
<dbReference type="EMBL" id="CM004403">
    <property type="protein sequence ID" value="OAY25779.1"/>
    <property type="molecule type" value="Genomic_DNA"/>
</dbReference>
<sequence>MVTSFSSGGRTLSQISDCYPLLLCLGLIRNSWHSHLFPINLQLLVTLFIPTSSCFFNSTPPHSACFLQWLPRLCCLWLLLFFYLLMLRLHMKSSRRRTSIRKN</sequence>
<proteinExistence type="predicted"/>
<keyword evidence="1" id="KW-1133">Transmembrane helix</keyword>
<evidence type="ECO:0000313" key="2">
    <source>
        <dbReference type="EMBL" id="OAY25779.1"/>
    </source>
</evidence>
<accession>A0A2C9U902</accession>